<evidence type="ECO:0000259" key="1">
    <source>
        <dbReference type="Pfam" id="PF04773"/>
    </source>
</evidence>
<accession>A0ABT3INM2</accession>
<dbReference type="Proteomes" id="UP001207742">
    <property type="component" value="Unassembled WGS sequence"/>
</dbReference>
<dbReference type="Pfam" id="PF16344">
    <property type="entry name" value="FecR_C"/>
    <property type="match status" value="1"/>
</dbReference>
<dbReference type="PANTHER" id="PTHR30273">
    <property type="entry name" value="PERIPLASMIC SIGNAL SENSOR AND SIGMA FACTOR ACTIVATOR FECR-RELATED"/>
    <property type="match status" value="1"/>
</dbReference>
<dbReference type="InterPro" id="IPR006860">
    <property type="entry name" value="FecR"/>
</dbReference>
<feature type="domain" description="Protein FecR C-terminal" evidence="2">
    <location>
        <begin position="248"/>
        <end position="318"/>
    </location>
</feature>
<dbReference type="Gene3D" id="2.60.120.1440">
    <property type="match status" value="1"/>
</dbReference>
<dbReference type="InterPro" id="IPR012373">
    <property type="entry name" value="Ferrdict_sens_TM"/>
</dbReference>
<evidence type="ECO:0000259" key="2">
    <source>
        <dbReference type="Pfam" id="PF16344"/>
    </source>
</evidence>
<evidence type="ECO:0000313" key="4">
    <source>
        <dbReference type="Proteomes" id="UP001207742"/>
    </source>
</evidence>
<protein>
    <submittedName>
        <fullName evidence="3">FecR domain-containing protein</fullName>
    </submittedName>
</protein>
<dbReference type="PIRSF" id="PIRSF018266">
    <property type="entry name" value="FecR"/>
    <property type="match status" value="1"/>
</dbReference>
<dbReference type="Gene3D" id="3.55.50.30">
    <property type="match status" value="1"/>
</dbReference>
<proteinExistence type="predicted"/>
<reference evidence="3 4" key="1">
    <citation type="submission" date="2022-10" db="EMBL/GenBank/DDBJ databases">
        <title>Chitinophaga nivalis PC15 sp. nov., isolated from Pyeongchang county, South Korea.</title>
        <authorList>
            <person name="Trinh H.N."/>
        </authorList>
    </citation>
    <scope>NUCLEOTIDE SEQUENCE [LARGE SCALE GENOMIC DNA]</scope>
    <source>
        <strain evidence="3 4">PC14</strain>
    </source>
</reference>
<dbReference type="InterPro" id="IPR032508">
    <property type="entry name" value="FecR_C"/>
</dbReference>
<evidence type="ECO:0000313" key="3">
    <source>
        <dbReference type="EMBL" id="MCW3485496.1"/>
    </source>
</evidence>
<sequence>MELHELAPLLQQYRNGTATPEEIRLVEAWLLRTEKTTAYLSPAEKSSTEDRILRKLRAHIGVPPAKRRRLFPPVFIRIAAMFILIAGAGYSLHQYRYHLLDYFDPIPQLTISSGPYNLQQVVLSDSTRVTLAPNSRLTYPARYRGPLREITFTGKGYFSVAKNPAQPFVVHTGNLQVQVLGTSFVVSNQPQDNIVAVSVLTGKVQVRHQQQSLGILTAHKALRFNKTSGQSLLSEMEPAPQMDWINKRLVFNTTPLPEVWKTLESQYHITIQVPISVVKEKVFTGEFTAKDSFTAILDIITISTGLQYQSLNDSTIKIY</sequence>
<organism evidence="3 4">
    <name type="scientific">Chitinophaga nivalis</name>
    <dbReference type="NCBI Taxonomy" id="2991709"/>
    <lineage>
        <taxon>Bacteria</taxon>
        <taxon>Pseudomonadati</taxon>
        <taxon>Bacteroidota</taxon>
        <taxon>Chitinophagia</taxon>
        <taxon>Chitinophagales</taxon>
        <taxon>Chitinophagaceae</taxon>
        <taxon>Chitinophaga</taxon>
    </lineage>
</organism>
<dbReference type="RefSeq" id="WP_264731978.1">
    <property type="nucleotide sequence ID" value="NZ_JAPDNR010000001.1"/>
</dbReference>
<dbReference type="Pfam" id="PF04773">
    <property type="entry name" value="FecR"/>
    <property type="match status" value="1"/>
</dbReference>
<feature type="domain" description="FecR protein" evidence="1">
    <location>
        <begin position="111"/>
        <end position="205"/>
    </location>
</feature>
<comment type="caution">
    <text evidence="3">The sequence shown here is derived from an EMBL/GenBank/DDBJ whole genome shotgun (WGS) entry which is preliminary data.</text>
</comment>
<name>A0ABT3INM2_9BACT</name>
<dbReference type="EMBL" id="JAPDNS010000002">
    <property type="protein sequence ID" value="MCW3485496.1"/>
    <property type="molecule type" value="Genomic_DNA"/>
</dbReference>
<gene>
    <name evidence="3" type="ORF">OL497_16420</name>
</gene>
<keyword evidence="4" id="KW-1185">Reference proteome</keyword>
<dbReference type="PANTHER" id="PTHR30273:SF2">
    <property type="entry name" value="PROTEIN FECR"/>
    <property type="match status" value="1"/>
</dbReference>